<dbReference type="InterPro" id="IPR002869">
    <property type="entry name" value="Pyrv_flavodox_OxRed_cen"/>
</dbReference>
<dbReference type="AlphaFoldDB" id="A0A9D1SXT2"/>
<dbReference type="Pfam" id="PF01558">
    <property type="entry name" value="POR"/>
    <property type="match status" value="1"/>
</dbReference>
<dbReference type="PANTHER" id="PTHR43854:SF1">
    <property type="entry name" value="INDOLEPYRUVATE OXIDOREDUCTASE SUBUNIT IORB"/>
    <property type="match status" value="1"/>
</dbReference>
<dbReference type="Proteomes" id="UP000886891">
    <property type="component" value="Unassembled WGS sequence"/>
</dbReference>
<evidence type="ECO:0000256" key="1">
    <source>
        <dbReference type="ARBA" id="ARBA00023002"/>
    </source>
</evidence>
<name>A0A9D1SXT2_9FIRM</name>
<dbReference type="Gene3D" id="3.40.920.10">
    <property type="entry name" value="Pyruvate-ferredoxin oxidoreductase, PFOR, domain III"/>
    <property type="match status" value="1"/>
</dbReference>
<proteinExistence type="predicted"/>
<organism evidence="3 4">
    <name type="scientific">Candidatus Stercoripulliclostridium merdipullorum</name>
    <dbReference type="NCBI Taxonomy" id="2840952"/>
    <lineage>
        <taxon>Bacteria</taxon>
        <taxon>Bacillati</taxon>
        <taxon>Bacillota</taxon>
        <taxon>Clostridia</taxon>
        <taxon>Eubacteriales</taxon>
        <taxon>Candidatus Stercoripulliclostridium</taxon>
    </lineage>
</organism>
<reference evidence="3" key="2">
    <citation type="journal article" date="2021" name="PeerJ">
        <title>Extensive microbial diversity within the chicken gut microbiome revealed by metagenomics and culture.</title>
        <authorList>
            <person name="Gilroy R."/>
            <person name="Ravi A."/>
            <person name="Getino M."/>
            <person name="Pursley I."/>
            <person name="Horton D.L."/>
            <person name="Alikhan N.F."/>
            <person name="Baker D."/>
            <person name="Gharbi K."/>
            <person name="Hall N."/>
            <person name="Watson M."/>
            <person name="Adriaenssens E.M."/>
            <person name="Foster-Nyarko E."/>
            <person name="Jarju S."/>
            <person name="Secka A."/>
            <person name="Antonio M."/>
            <person name="Oren A."/>
            <person name="Chaudhuri R.R."/>
            <person name="La Ragione R."/>
            <person name="Hildebrand F."/>
            <person name="Pallen M.J."/>
        </authorList>
    </citation>
    <scope>NUCLEOTIDE SEQUENCE</scope>
    <source>
        <strain evidence="3">23406</strain>
    </source>
</reference>
<accession>A0A9D1SXT2</accession>
<dbReference type="EMBL" id="DVOH01000038">
    <property type="protein sequence ID" value="HIV00504.1"/>
    <property type="molecule type" value="Genomic_DNA"/>
</dbReference>
<evidence type="ECO:0000313" key="3">
    <source>
        <dbReference type="EMBL" id="HIV00504.1"/>
    </source>
</evidence>
<protein>
    <submittedName>
        <fullName evidence="3">Indolepyruvate oxidoreductase subunit beta</fullName>
    </submittedName>
</protein>
<dbReference type="GO" id="GO:0016903">
    <property type="term" value="F:oxidoreductase activity, acting on the aldehyde or oxo group of donors"/>
    <property type="evidence" value="ECO:0007669"/>
    <property type="project" value="InterPro"/>
</dbReference>
<evidence type="ECO:0000259" key="2">
    <source>
        <dbReference type="Pfam" id="PF01558"/>
    </source>
</evidence>
<keyword evidence="1" id="KW-0560">Oxidoreductase</keyword>
<dbReference type="NCBIfam" id="NF005325">
    <property type="entry name" value="PRK06853.1-5"/>
    <property type="match status" value="1"/>
</dbReference>
<dbReference type="PANTHER" id="PTHR43854">
    <property type="entry name" value="INDOLEPYRUVATE OXIDOREDUCTASE SUBUNIT IORB"/>
    <property type="match status" value="1"/>
</dbReference>
<dbReference type="SUPFAM" id="SSF53323">
    <property type="entry name" value="Pyruvate-ferredoxin oxidoreductase, PFOR, domain III"/>
    <property type="match status" value="1"/>
</dbReference>
<gene>
    <name evidence="3" type="ORF">IAB14_05265</name>
</gene>
<evidence type="ECO:0000313" key="4">
    <source>
        <dbReference type="Proteomes" id="UP000886891"/>
    </source>
</evidence>
<comment type="caution">
    <text evidence="3">The sequence shown here is derived from an EMBL/GenBank/DDBJ whole genome shotgun (WGS) entry which is preliminary data.</text>
</comment>
<dbReference type="InterPro" id="IPR052198">
    <property type="entry name" value="IorB_Oxidoreductase"/>
</dbReference>
<reference evidence="3" key="1">
    <citation type="submission" date="2020-10" db="EMBL/GenBank/DDBJ databases">
        <authorList>
            <person name="Gilroy R."/>
        </authorList>
    </citation>
    <scope>NUCLEOTIDE SEQUENCE</scope>
    <source>
        <strain evidence="3">23406</strain>
    </source>
</reference>
<feature type="domain" description="Pyruvate/ketoisovalerate oxidoreductase catalytic" evidence="2">
    <location>
        <begin position="12"/>
        <end position="188"/>
    </location>
</feature>
<sequence>MKNVNILIVGVGGQGTLLASRVLGALASIEGKDCKLSEVHGMSQRGGSVVTHVRIGDNVLSPVITEGEADYILAFEKLEALRWCHYLRKDGTILINDQEIMPMPVITGNAEYPQGIYEVLDGLGKRYVKIDGLGLSGKAGSTKAVNVVMIGALTRLIGVSEESGLQAVERCVPQKLLEINRKAYNFGYHDTEEA</sequence>
<dbReference type="InterPro" id="IPR019752">
    <property type="entry name" value="Pyrv/ketoisovalerate_OxRed_cat"/>
</dbReference>